<keyword evidence="1" id="KW-0732">Signal</keyword>
<reference evidence="3" key="2">
    <citation type="submission" date="2025-08" db="UniProtKB">
        <authorList>
            <consortium name="Ensembl"/>
        </authorList>
    </citation>
    <scope>IDENTIFICATION</scope>
    <source>
        <strain evidence="3">Boxer</strain>
    </source>
</reference>
<organism evidence="3 4">
    <name type="scientific">Canis lupus familiaris</name>
    <name type="common">Dog</name>
    <name type="synonym">Canis familiaris</name>
    <dbReference type="NCBI Taxonomy" id="9615"/>
    <lineage>
        <taxon>Eukaryota</taxon>
        <taxon>Metazoa</taxon>
        <taxon>Chordata</taxon>
        <taxon>Craniata</taxon>
        <taxon>Vertebrata</taxon>
        <taxon>Euteleostomi</taxon>
        <taxon>Mammalia</taxon>
        <taxon>Eutheria</taxon>
        <taxon>Laurasiatheria</taxon>
        <taxon>Carnivora</taxon>
        <taxon>Caniformia</taxon>
        <taxon>Canidae</taxon>
        <taxon>Canis</taxon>
    </lineage>
</organism>
<dbReference type="GeneTree" id="ENSGT00940000153474"/>
<sequence length="151" mass="16221">ETWNLICMDGIILSVSLPLVGSWAQALLTQPPSVSEALGQRVTISCTGSSTNIGSGYDVQWYQQLPGKSPQTIAPHTIIYDKNSRPSGVPDHFSGSICGNKATLTITGTQPEDKADYYCGIQHGGSETKTPGSFYLVLFIEKLLWSLQSGV</sequence>
<dbReference type="Gene3D" id="2.60.40.10">
    <property type="entry name" value="Immunoglobulins"/>
    <property type="match status" value="1"/>
</dbReference>
<feature type="chain" id="PRO_5035327021" description="Ig-like domain-containing protein" evidence="1">
    <location>
        <begin position="25"/>
        <end position="151"/>
    </location>
</feature>
<dbReference type="Proteomes" id="UP000805418">
    <property type="component" value="Unassembled WGS sequence"/>
</dbReference>
<dbReference type="InterPro" id="IPR013106">
    <property type="entry name" value="Ig_V-set"/>
</dbReference>
<evidence type="ECO:0000313" key="3">
    <source>
        <dbReference type="Ensembl" id="ENSCAFP00845030631.1"/>
    </source>
</evidence>
<dbReference type="InterPro" id="IPR007110">
    <property type="entry name" value="Ig-like_dom"/>
</dbReference>
<reference evidence="3" key="3">
    <citation type="submission" date="2025-09" db="UniProtKB">
        <authorList>
            <consortium name="Ensembl"/>
        </authorList>
    </citation>
    <scope>IDENTIFICATION</scope>
    <source>
        <strain evidence="3">Boxer</strain>
    </source>
</reference>
<dbReference type="SMART" id="SM00409">
    <property type="entry name" value="IG"/>
    <property type="match status" value="1"/>
</dbReference>
<keyword evidence="4" id="KW-1185">Reference proteome</keyword>
<dbReference type="Ensembl" id="ENSCAFT00845039112.1">
    <property type="protein sequence ID" value="ENSCAFP00845030631.1"/>
    <property type="gene ID" value="ENSCAFG00845022172.1"/>
</dbReference>
<feature type="signal peptide" evidence="1">
    <location>
        <begin position="1"/>
        <end position="24"/>
    </location>
</feature>
<dbReference type="InterPro" id="IPR050150">
    <property type="entry name" value="IgV_Light_Chain"/>
</dbReference>
<dbReference type="OrthoDB" id="9803478at2759"/>
<dbReference type="InterPro" id="IPR036179">
    <property type="entry name" value="Ig-like_dom_sf"/>
</dbReference>
<dbReference type="GO" id="GO:0006955">
    <property type="term" value="P:immune response"/>
    <property type="evidence" value="ECO:0000318"/>
    <property type="project" value="GO_Central"/>
</dbReference>
<dbReference type="SUPFAM" id="SSF48726">
    <property type="entry name" value="Immunoglobulin"/>
    <property type="match status" value="1"/>
</dbReference>
<dbReference type="GO" id="GO:0019814">
    <property type="term" value="C:immunoglobulin complex"/>
    <property type="evidence" value="ECO:0000318"/>
    <property type="project" value="GO_Central"/>
</dbReference>
<dbReference type="InterPro" id="IPR013783">
    <property type="entry name" value="Ig-like_fold"/>
</dbReference>
<evidence type="ECO:0000259" key="2">
    <source>
        <dbReference type="PROSITE" id="PS50835"/>
    </source>
</evidence>
<name>A0A8I3PNA9_CANLF</name>
<dbReference type="InterPro" id="IPR003599">
    <property type="entry name" value="Ig_sub"/>
</dbReference>
<protein>
    <recommendedName>
        <fullName evidence="2">Ig-like domain-containing protein</fullName>
    </recommendedName>
</protein>
<dbReference type="PROSITE" id="PS50835">
    <property type="entry name" value="IG_LIKE"/>
    <property type="match status" value="1"/>
</dbReference>
<evidence type="ECO:0000256" key="1">
    <source>
        <dbReference type="SAM" id="SignalP"/>
    </source>
</evidence>
<dbReference type="Pfam" id="PF07686">
    <property type="entry name" value="V-set"/>
    <property type="match status" value="1"/>
</dbReference>
<feature type="domain" description="Ig-like" evidence="2">
    <location>
        <begin position="18"/>
        <end position="135"/>
    </location>
</feature>
<proteinExistence type="predicted"/>
<dbReference type="PANTHER" id="PTHR23267">
    <property type="entry name" value="IMMUNOGLOBULIN LIGHT CHAIN"/>
    <property type="match status" value="1"/>
</dbReference>
<evidence type="ECO:0000313" key="4">
    <source>
        <dbReference type="Proteomes" id="UP000805418"/>
    </source>
</evidence>
<dbReference type="SMART" id="SM00406">
    <property type="entry name" value="IGv"/>
    <property type="match status" value="1"/>
</dbReference>
<dbReference type="AlphaFoldDB" id="A0A8I3PNA9"/>
<reference evidence="3" key="1">
    <citation type="submission" date="2020-03" db="EMBL/GenBank/DDBJ databases">
        <title>Long-read based genome assembly of a Labrador retriever dog.</title>
        <authorList>
            <person name="Eory L."/>
            <person name="Zhang W."/>
            <person name="Schoenebeck J."/>
        </authorList>
    </citation>
    <scope>NUCLEOTIDE SEQUENCE [LARGE SCALE GENOMIC DNA]</scope>
    <source>
        <strain evidence="3">Labrador retriever</strain>
    </source>
</reference>
<accession>A0A8I3PNA9</accession>